<feature type="transmembrane region" description="Helical" evidence="2">
    <location>
        <begin position="221"/>
        <end position="242"/>
    </location>
</feature>
<keyword evidence="2" id="KW-0812">Transmembrane</keyword>
<keyword evidence="2" id="KW-0472">Membrane</keyword>
<feature type="transmembrane region" description="Helical" evidence="2">
    <location>
        <begin position="172"/>
        <end position="195"/>
    </location>
</feature>
<evidence type="ECO:0000256" key="1">
    <source>
        <dbReference type="SAM" id="MobiDB-lite"/>
    </source>
</evidence>
<protein>
    <submittedName>
        <fullName evidence="3">Uncharacterized protein</fullName>
    </submittedName>
</protein>
<organism evidence="3">
    <name type="scientific">Gibberella zeae</name>
    <name type="common">Wheat head blight fungus</name>
    <name type="synonym">Fusarium graminearum</name>
    <dbReference type="NCBI Taxonomy" id="5518"/>
    <lineage>
        <taxon>Eukaryota</taxon>
        <taxon>Fungi</taxon>
        <taxon>Dikarya</taxon>
        <taxon>Ascomycota</taxon>
        <taxon>Pezizomycotina</taxon>
        <taxon>Sordariomycetes</taxon>
        <taxon>Hypocreomycetidae</taxon>
        <taxon>Hypocreales</taxon>
        <taxon>Nectriaceae</taxon>
        <taxon>Fusarium</taxon>
    </lineage>
</organism>
<sequence length="586" mass="66125">MSDACSANCSSQPSTIQPYGDIAGIGVTLAFAITAWMVVGLLILYYLAAYNPELDPFRKENDRTLSRHPNPIDFSILRLTRRGLVLRVLQKGNLLHSNSLESAFNNCVITLSDIQIFTGISVLISGYMALNCGLSAYHWQLMVYLAWMASVTHLACLSFLRNYLMNRPDKRLWRVVLMFSVMILLAIAVGITGHFELEGDAKEPAHFAVCYLRMPMDRSTVAFESMLKMILLIIYGFFIRLAKMSRVLEGYLREQGARLGQRSTDRQRGQSQSRPAWDPRAGEGLKRLNILVIDPILIASFSLVNLHLDMFTSFVSEVYWLTFSLIWGTKRLFETRQMGPEEENEWTFGQTLPLVLLIAPLATIIEHFFHSSESREREDRTPSHTVTVSSSRLDVEDVQDDGMVGIDHDYVDSISYQGVVCLAALAYIEAGLFFVLDNMYRGIRRPLPSFAFLFFILNPTLQMLWIACALWISRMNWIIPLQRSSRAIILIALAVTSMTGFLSGSDDFFNVSTLGNYLIAYASIVATFAINACVGDSQWMSLRLLPALLQLPILYLATQINDFLMLQLGICWIDNIITSAVFERGI</sequence>
<feature type="region of interest" description="Disordered" evidence="1">
    <location>
        <begin position="259"/>
        <end position="280"/>
    </location>
</feature>
<dbReference type="AlphaFoldDB" id="A0A4E9ENQ1"/>
<feature type="transmembrane region" description="Helical" evidence="2">
    <location>
        <begin position="141"/>
        <end position="160"/>
    </location>
</feature>
<dbReference type="PANTHER" id="PTHR37577:SF1">
    <property type="entry name" value="INTEGRAL MEMBRANE PROTEIN"/>
    <property type="match status" value="1"/>
</dbReference>
<name>A0A4E9ENQ1_GIBZA</name>
<feature type="transmembrane region" description="Helical" evidence="2">
    <location>
        <begin position="514"/>
        <end position="534"/>
    </location>
</feature>
<dbReference type="InterPro" id="IPR053018">
    <property type="entry name" value="Elsinochrome_Biosynth-Asso"/>
</dbReference>
<dbReference type="EMBL" id="CAAKMV010000185">
    <property type="protein sequence ID" value="VIO63969.1"/>
    <property type="molecule type" value="Genomic_DNA"/>
</dbReference>
<feature type="transmembrane region" description="Helical" evidence="2">
    <location>
        <begin position="416"/>
        <end position="436"/>
    </location>
</feature>
<feature type="transmembrane region" description="Helical" evidence="2">
    <location>
        <begin position="484"/>
        <end position="502"/>
    </location>
</feature>
<dbReference type="PANTHER" id="PTHR37577">
    <property type="entry name" value="INTEGRAL MEMBRANE PROTEIN"/>
    <property type="match status" value="1"/>
</dbReference>
<feature type="transmembrane region" description="Helical" evidence="2">
    <location>
        <begin position="22"/>
        <end position="48"/>
    </location>
</feature>
<proteinExistence type="predicted"/>
<feature type="transmembrane region" description="Helical" evidence="2">
    <location>
        <begin position="448"/>
        <end position="472"/>
    </location>
</feature>
<evidence type="ECO:0000256" key="2">
    <source>
        <dbReference type="SAM" id="Phobius"/>
    </source>
</evidence>
<keyword evidence="2" id="KW-1133">Transmembrane helix</keyword>
<feature type="transmembrane region" description="Helical" evidence="2">
    <location>
        <begin position="107"/>
        <end position="129"/>
    </location>
</feature>
<gene>
    <name evidence="3" type="ORF">FUG_LOCUS542107</name>
</gene>
<reference evidence="3" key="1">
    <citation type="submission" date="2019-04" db="EMBL/GenBank/DDBJ databases">
        <authorList>
            <person name="Melise S."/>
            <person name="Noan J."/>
            <person name="Okalmin O."/>
        </authorList>
    </citation>
    <scope>NUCLEOTIDE SEQUENCE</scope>
    <source>
        <strain evidence="3">FN9</strain>
    </source>
</reference>
<evidence type="ECO:0000313" key="3">
    <source>
        <dbReference type="EMBL" id="VIO63969.1"/>
    </source>
</evidence>
<accession>A0A4E9ENQ1</accession>